<evidence type="ECO:0000313" key="2">
    <source>
        <dbReference type="EMBL" id="KFN42333.1"/>
    </source>
</evidence>
<sequence>MKSFLLALWSAFAVGAQYLWNEQRDFLLVLPIFAIAMLAAGIVMGSSAMVAGAVGFLLALVGACVIFGMHKDLE</sequence>
<keyword evidence="1" id="KW-1133">Transmembrane helix</keyword>
<feature type="transmembrane region" description="Helical" evidence="1">
    <location>
        <begin position="26"/>
        <end position="43"/>
    </location>
</feature>
<protein>
    <submittedName>
        <fullName evidence="2">Uncharacterized protein</fullName>
    </submittedName>
</protein>
<dbReference type="Proteomes" id="UP000029385">
    <property type="component" value="Unassembled WGS sequence"/>
</dbReference>
<dbReference type="EMBL" id="AVCI01000011">
    <property type="protein sequence ID" value="KFN42333.1"/>
    <property type="molecule type" value="Genomic_DNA"/>
</dbReference>
<feature type="transmembrane region" description="Helical" evidence="1">
    <location>
        <begin position="50"/>
        <end position="69"/>
    </location>
</feature>
<organism evidence="2 3">
    <name type="scientific">Arenimonas oryziterrae DSM 21050 = YC6267</name>
    <dbReference type="NCBI Taxonomy" id="1121015"/>
    <lineage>
        <taxon>Bacteria</taxon>
        <taxon>Pseudomonadati</taxon>
        <taxon>Pseudomonadota</taxon>
        <taxon>Gammaproteobacteria</taxon>
        <taxon>Lysobacterales</taxon>
        <taxon>Lysobacteraceae</taxon>
        <taxon>Arenimonas</taxon>
    </lineage>
</organism>
<keyword evidence="1" id="KW-0812">Transmembrane</keyword>
<dbReference type="AlphaFoldDB" id="A0A091AQ91"/>
<keyword evidence="3" id="KW-1185">Reference proteome</keyword>
<gene>
    <name evidence="2" type="ORF">N789_14180</name>
</gene>
<dbReference type="RefSeq" id="WP_022970476.1">
    <property type="nucleotide sequence ID" value="NZ_ATVD01000008.1"/>
</dbReference>
<dbReference type="PATRIC" id="fig|1121015.4.peg.2303"/>
<proteinExistence type="predicted"/>
<reference evidence="2 3" key="1">
    <citation type="submission" date="2013-09" db="EMBL/GenBank/DDBJ databases">
        <title>Genome sequencing of Arenimonas oryziterrae.</title>
        <authorList>
            <person name="Chen F."/>
            <person name="Wang G."/>
        </authorList>
    </citation>
    <scope>NUCLEOTIDE SEQUENCE [LARGE SCALE GENOMIC DNA]</scope>
    <source>
        <strain evidence="2 3">YC6267</strain>
    </source>
</reference>
<comment type="caution">
    <text evidence="2">The sequence shown here is derived from an EMBL/GenBank/DDBJ whole genome shotgun (WGS) entry which is preliminary data.</text>
</comment>
<evidence type="ECO:0000256" key="1">
    <source>
        <dbReference type="SAM" id="Phobius"/>
    </source>
</evidence>
<evidence type="ECO:0000313" key="3">
    <source>
        <dbReference type="Proteomes" id="UP000029385"/>
    </source>
</evidence>
<name>A0A091AQ91_9GAMM</name>
<accession>A0A091AQ91</accession>
<dbReference type="STRING" id="1121015.GCA_000420545_02887"/>
<keyword evidence="1" id="KW-0472">Membrane</keyword>